<sequence length="173" mass="19359">MHGTIGNCGPVCREIDIDRTDECTNRRKNQRVFEPFRGLASGLEARVRRICQANVRTRLLTSGPVINSTGLIVRPPPQEPGLLRVTPQSKSPVHDTVFLCVLFRIHFWFSRSDSPREQQASRGTGGIMFPPTGGTHAHTSEPVEASPGERSGPSARTVVRRFDWFVRFGAHWE</sequence>
<feature type="region of interest" description="Disordered" evidence="1">
    <location>
        <begin position="114"/>
        <end position="154"/>
    </location>
</feature>
<dbReference type="VEuPathDB" id="VectorBase:ASIC010621"/>
<organism evidence="2">
    <name type="scientific">Anopheles sinensis</name>
    <name type="common">Mosquito</name>
    <dbReference type="NCBI Taxonomy" id="74873"/>
    <lineage>
        <taxon>Eukaryota</taxon>
        <taxon>Metazoa</taxon>
        <taxon>Ecdysozoa</taxon>
        <taxon>Arthropoda</taxon>
        <taxon>Hexapoda</taxon>
        <taxon>Insecta</taxon>
        <taxon>Pterygota</taxon>
        <taxon>Neoptera</taxon>
        <taxon>Endopterygota</taxon>
        <taxon>Diptera</taxon>
        <taxon>Nematocera</taxon>
        <taxon>Culicoidea</taxon>
        <taxon>Culicidae</taxon>
        <taxon>Anophelinae</taxon>
        <taxon>Anopheles</taxon>
    </lineage>
</organism>
<evidence type="ECO:0000256" key="1">
    <source>
        <dbReference type="SAM" id="MobiDB-lite"/>
    </source>
</evidence>
<dbReference type="EnsemblMetazoa" id="ASIC010621-RA">
    <property type="protein sequence ID" value="ASIC010621-PA"/>
    <property type="gene ID" value="ASIC010621"/>
</dbReference>
<accession>A0A084VY23</accession>
<protein>
    <submittedName>
        <fullName evidence="2 3">Uncharacterized protein</fullName>
    </submittedName>
</protein>
<dbReference type="AlphaFoldDB" id="A0A084VY23"/>
<reference evidence="2 4" key="1">
    <citation type="journal article" date="2014" name="BMC Genomics">
        <title>Genome sequence of Anopheles sinensis provides insight into genetics basis of mosquito competence for malaria parasites.</title>
        <authorList>
            <person name="Zhou D."/>
            <person name="Zhang D."/>
            <person name="Ding G."/>
            <person name="Shi L."/>
            <person name="Hou Q."/>
            <person name="Ye Y."/>
            <person name="Xu Y."/>
            <person name="Zhou H."/>
            <person name="Xiong C."/>
            <person name="Li S."/>
            <person name="Yu J."/>
            <person name="Hong S."/>
            <person name="Yu X."/>
            <person name="Zou P."/>
            <person name="Chen C."/>
            <person name="Chang X."/>
            <person name="Wang W."/>
            <person name="Lv Y."/>
            <person name="Sun Y."/>
            <person name="Ma L."/>
            <person name="Shen B."/>
            <person name="Zhu C."/>
        </authorList>
    </citation>
    <scope>NUCLEOTIDE SEQUENCE [LARGE SCALE GENOMIC DNA]</scope>
</reference>
<evidence type="ECO:0000313" key="3">
    <source>
        <dbReference type="EnsemblMetazoa" id="ASIC010621-PA"/>
    </source>
</evidence>
<evidence type="ECO:0000313" key="2">
    <source>
        <dbReference type="EMBL" id="KFB42867.1"/>
    </source>
</evidence>
<reference evidence="3" key="2">
    <citation type="submission" date="2020-05" db="UniProtKB">
        <authorList>
            <consortium name="EnsemblMetazoa"/>
        </authorList>
    </citation>
    <scope>IDENTIFICATION</scope>
</reference>
<dbReference type="Proteomes" id="UP000030765">
    <property type="component" value="Unassembled WGS sequence"/>
</dbReference>
<dbReference type="EMBL" id="ATLV01018252">
    <property type="status" value="NOT_ANNOTATED_CDS"/>
    <property type="molecule type" value="Genomic_DNA"/>
</dbReference>
<gene>
    <name evidence="2" type="ORF">ZHAS_00010621</name>
</gene>
<name>A0A084VY23_ANOSI</name>
<keyword evidence="4" id="KW-1185">Reference proteome</keyword>
<proteinExistence type="predicted"/>
<evidence type="ECO:0000313" key="4">
    <source>
        <dbReference type="Proteomes" id="UP000030765"/>
    </source>
</evidence>
<dbReference type="EMBL" id="KE525226">
    <property type="protein sequence ID" value="KFB42867.1"/>
    <property type="molecule type" value="Genomic_DNA"/>
</dbReference>